<organism evidence="2">
    <name type="scientific">Myoviridae sp. ctx322</name>
    <dbReference type="NCBI Taxonomy" id="2826711"/>
    <lineage>
        <taxon>Viruses</taxon>
        <taxon>Duplodnaviria</taxon>
        <taxon>Heunggongvirae</taxon>
        <taxon>Uroviricota</taxon>
        <taxon>Caudoviricetes</taxon>
    </lineage>
</organism>
<name>A0A8S5NB80_9CAUD</name>
<evidence type="ECO:0000313" key="2">
    <source>
        <dbReference type="EMBL" id="DAD91520.1"/>
    </source>
</evidence>
<protein>
    <submittedName>
        <fullName evidence="2">Uncharacterized protein</fullName>
    </submittedName>
</protein>
<proteinExistence type="predicted"/>
<accession>A0A8S5NB80</accession>
<dbReference type="EMBL" id="BK015115">
    <property type="protein sequence ID" value="DAD91520.1"/>
    <property type="molecule type" value="Genomic_DNA"/>
</dbReference>
<sequence>MKSKEYIEKFNLTNRTFNREAFLQALGEEFEEKLKERQQSEYGLDYHMFKHYIDEMEDKFRGISKKVPGGLTKNLWGAFYASQIVRLRAIYCPKDHQEIIARREKYTALKDKKEKEKEKEKESQGYYEDYEF</sequence>
<evidence type="ECO:0000256" key="1">
    <source>
        <dbReference type="SAM" id="MobiDB-lite"/>
    </source>
</evidence>
<feature type="compositionally biased region" description="Basic and acidic residues" evidence="1">
    <location>
        <begin position="111"/>
        <end position="123"/>
    </location>
</feature>
<reference evidence="2" key="1">
    <citation type="journal article" date="2021" name="Proc. Natl. Acad. Sci. U.S.A.">
        <title>A Catalog of Tens of Thousands of Viruses from Human Metagenomes Reveals Hidden Associations with Chronic Diseases.</title>
        <authorList>
            <person name="Tisza M.J."/>
            <person name="Buck C.B."/>
        </authorList>
    </citation>
    <scope>NUCLEOTIDE SEQUENCE</scope>
    <source>
        <strain evidence="2">Ctx322</strain>
    </source>
</reference>
<feature type="region of interest" description="Disordered" evidence="1">
    <location>
        <begin position="111"/>
        <end position="132"/>
    </location>
</feature>